<sequence length="186" mass="19282">MGSILHGSARTTPRLGAEQGLPCEPEGAADRGCAGAVGHSSTFTLGRGQACGTGGAGVRPCRSMVSIIFARSGGPSTAALSAAKASRKYSGPIAAGVTTQSTLAVSGPLLSMLKTLEGMGYITRSAAPDDGGGRSVHFSDRGRAAYRKMADILQDIEREWAEELGEKRFSELKTLLGDLWDTPLVR</sequence>
<proteinExistence type="predicted"/>
<name>A0A1C3WFU6_9HYPH</name>
<gene>
    <name evidence="2" type="ORF">GA0061102_102920</name>
</gene>
<evidence type="ECO:0008006" key="4">
    <source>
        <dbReference type="Google" id="ProtNLM"/>
    </source>
</evidence>
<organism evidence="2 3">
    <name type="scientific">Rhizobium miluonense</name>
    <dbReference type="NCBI Taxonomy" id="411945"/>
    <lineage>
        <taxon>Bacteria</taxon>
        <taxon>Pseudomonadati</taxon>
        <taxon>Pseudomonadota</taxon>
        <taxon>Alphaproteobacteria</taxon>
        <taxon>Hyphomicrobiales</taxon>
        <taxon>Rhizobiaceae</taxon>
        <taxon>Rhizobium/Agrobacterium group</taxon>
        <taxon>Rhizobium</taxon>
    </lineage>
</organism>
<dbReference type="InterPro" id="IPR036388">
    <property type="entry name" value="WH-like_DNA-bd_sf"/>
</dbReference>
<protein>
    <recommendedName>
        <fullName evidence="4">DNA-binding transcriptional regulator, MarR family</fullName>
    </recommendedName>
</protein>
<evidence type="ECO:0000313" key="3">
    <source>
        <dbReference type="Proteomes" id="UP000199435"/>
    </source>
</evidence>
<dbReference type="AlphaFoldDB" id="A0A1C3WFU6"/>
<dbReference type="InterPro" id="IPR036390">
    <property type="entry name" value="WH_DNA-bd_sf"/>
</dbReference>
<evidence type="ECO:0000313" key="2">
    <source>
        <dbReference type="EMBL" id="SCB38889.1"/>
    </source>
</evidence>
<keyword evidence="3" id="KW-1185">Reference proteome</keyword>
<feature type="region of interest" description="Disordered" evidence="1">
    <location>
        <begin position="1"/>
        <end position="23"/>
    </location>
</feature>
<dbReference type="EMBL" id="FMAH01000029">
    <property type="protein sequence ID" value="SCB38889.1"/>
    <property type="molecule type" value="Genomic_DNA"/>
</dbReference>
<evidence type="ECO:0000256" key="1">
    <source>
        <dbReference type="SAM" id="MobiDB-lite"/>
    </source>
</evidence>
<reference evidence="3" key="1">
    <citation type="submission" date="2016-08" db="EMBL/GenBank/DDBJ databases">
        <authorList>
            <person name="Varghese N."/>
            <person name="Submissions Spin"/>
        </authorList>
    </citation>
    <scope>NUCLEOTIDE SEQUENCE [LARGE SCALE GENOMIC DNA]</scope>
    <source>
        <strain evidence="3">HAMBI 2971</strain>
    </source>
</reference>
<dbReference type="Gene3D" id="1.10.10.10">
    <property type="entry name" value="Winged helix-like DNA-binding domain superfamily/Winged helix DNA-binding domain"/>
    <property type="match status" value="1"/>
</dbReference>
<dbReference type="SUPFAM" id="SSF46785">
    <property type="entry name" value="Winged helix' DNA-binding domain"/>
    <property type="match status" value="1"/>
</dbReference>
<dbReference type="Proteomes" id="UP000199435">
    <property type="component" value="Unassembled WGS sequence"/>
</dbReference>
<accession>A0A1C3WFU6</accession>